<dbReference type="EMBL" id="JAZKLI010000001">
    <property type="protein sequence ID" value="MEE9682168.1"/>
    <property type="molecule type" value="Genomic_DNA"/>
</dbReference>
<comment type="caution">
    <text evidence="1">The sequence shown here is derived from an EMBL/GenBank/DDBJ whole genome shotgun (WGS) entry which is preliminary data.</text>
</comment>
<accession>A0ABU7U646</accession>
<name>A0ABU7U646_LELAM</name>
<gene>
    <name evidence="1" type="ORF">V4839_01410</name>
</gene>
<dbReference type="Proteomes" id="UP001335910">
    <property type="component" value="Unassembled WGS sequence"/>
</dbReference>
<proteinExistence type="predicted"/>
<protein>
    <submittedName>
        <fullName evidence="1">Uncharacterized protein</fullName>
    </submittedName>
</protein>
<keyword evidence="2" id="KW-1185">Reference proteome</keyword>
<organism evidence="1 2">
    <name type="scientific">Lelliottia amnigena</name>
    <name type="common">Enterobacter amnigenus</name>
    <dbReference type="NCBI Taxonomy" id="61646"/>
    <lineage>
        <taxon>Bacteria</taxon>
        <taxon>Pseudomonadati</taxon>
        <taxon>Pseudomonadota</taxon>
        <taxon>Gammaproteobacteria</taxon>
        <taxon>Enterobacterales</taxon>
        <taxon>Enterobacteriaceae</taxon>
        <taxon>Lelliottia</taxon>
    </lineage>
</organism>
<dbReference type="RefSeq" id="WP_331390785.1">
    <property type="nucleotide sequence ID" value="NZ_JAZKLB010000001.1"/>
</dbReference>
<evidence type="ECO:0000313" key="1">
    <source>
        <dbReference type="EMBL" id="MEE9682168.1"/>
    </source>
</evidence>
<sequence>MCTITIGAQCSPRHACTLKGPLLMQVHEQPQAAPELALEGEAGT</sequence>
<evidence type="ECO:0000313" key="2">
    <source>
        <dbReference type="Proteomes" id="UP001335910"/>
    </source>
</evidence>
<reference evidence="1 2" key="1">
    <citation type="submission" date="2023-10" db="EMBL/GenBank/DDBJ databases">
        <title>Wastewater isolates of ESBL- and carbapenemase-producing Gram-negative bacteria from New Zealand.</title>
        <authorList>
            <person name="Straub C."/>
            <person name="Weaver L."/>
            <person name="Cornelius A."/>
            <person name="Mcgill E."/>
            <person name="Dyet K."/>
            <person name="White L."/>
            <person name="Pattis I."/>
        </authorList>
    </citation>
    <scope>NUCLEOTIDE SEQUENCE [LARGE SCALE GENOMIC DNA]</scope>
    <source>
        <strain evidence="1 2">ESBL35</strain>
    </source>
</reference>